<dbReference type="FunFam" id="1.10.150.50:FF:000146">
    <property type="entry name" value="Phosphatidylinositol 3-kinase regulatory subunit alpha-like Protein"/>
    <property type="match status" value="1"/>
</dbReference>
<dbReference type="Gene3D" id="1.10.287.1490">
    <property type="match status" value="1"/>
</dbReference>
<dbReference type="SUPFAM" id="SSF55550">
    <property type="entry name" value="SH2 domain"/>
    <property type="match status" value="2"/>
</dbReference>
<dbReference type="SMART" id="SM00252">
    <property type="entry name" value="SH2"/>
    <property type="match status" value="2"/>
</dbReference>
<dbReference type="GO" id="GO:0046872">
    <property type="term" value="F:metal ion binding"/>
    <property type="evidence" value="ECO:0007669"/>
    <property type="project" value="UniProtKB-KW"/>
</dbReference>
<dbReference type="Gene3D" id="1.10.150.50">
    <property type="entry name" value="Transcription Factor, Ets-1"/>
    <property type="match status" value="1"/>
</dbReference>
<dbReference type="InterPro" id="IPR000980">
    <property type="entry name" value="SH2"/>
</dbReference>
<evidence type="ECO:0000259" key="7">
    <source>
        <dbReference type="PROSITE" id="PS50001"/>
    </source>
</evidence>
<dbReference type="PRINTS" id="PR00401">
    <property type="entry name" value="SH2DOMAIN"/>
</dbReference>
<feature type="region of interest" description="Disordered" evidence="6">
    <location>
        <begin position="353"/>
        <end position="374"/>
    </location>
</feature>
<name>A0AAD5KQM4_9CRUS</name>
<comment type="caution">
    <text evidence="11">The sequence shown here is derived from an EMBL/GenBank/DDBJ whole genome shotgun (WGS) entry which is preliminary data.</text>
</comment>
<feature type="compositionally biased region" description="Polar residues" evidence="6">
    <location>
        <begin position="359"/>
        <end position="370"/>
    </location>
</feature>
<evidence type="ECO:0000313" key="11">
    <source>
        <dbReference type="EMBL" id="KAI9558252.1"/>
    </source>
</evidence>
<dbReference type="FunFam" id="3.30.505.10:FF:000080">
    <property type="entry name" value="Pi3K21B, isoform C"/>
    <property type="match status" value="1"/>
</dbReference>
<dbReference type="InterPro" id="IPR051854">
    <property type="entry name" value="Rho-type_GAP"/>
</dbReference>
<dbReference type="PANTHER" id="PTHR46075">
    <property type="entry name" value="CHIMERIN FAMILY MEMBER"/>
    <property type="match status" value="1"/>
</dbReference>
<feature type="domain" description="SAM" evidence="9">
    <location>
        <begin position="281"/>
        <end position="344"/>
    </location>
</feature>
<dbReference type="SUPFAM" id="SSF48350">
    <property type="entry name" value="GTPase activation domain, GAP"/>
    <property type="match status" value="1"/>
</dbReference>
<dbReference type="FunFam" id="3.30.505.10:FF:000100">
    <property type="entry name" value="phosphatidylinositol 3-kinase regulatory subunit gamma"/>
    <property type="match status" value="1"/>
</dbReference>
<feature type="region of interest" description="Disordered" evidence="6">
    <location>
        <begin position="144"/>
        <end position="172"/>
    </location>
</feature>
<accession>A0AAD5KQM4</accession>
<keyword evidence="1" id="KW-0343">GTPase activation</keyword>
<dbReference type="PANTHER" id="PTHR46075:SF5">
    <property type="entry name" value="PHOSPHATIDYLINOSITOL 3-KINASE REGULATORY SUBUNIT ALPHA"/>
    <property type="match status" value="1"/>
</dbReference>
<dbReference type="Pfam" id="PF00536">
    <property type="entry name" value="SAM_1"/>
    <property type="match status" value="1"/>
</dbReference>
<dbReference type="Gene3D" id="1.10.555.10">
    <property type="entry name" value="Rho GTPase activation protein"/>
    <property type="match status" value="1"/>
</dbReference>
<keyword evidence="5" id="KW-0175">Coiled coil</keyword>
<dbReference type="Pfam" id="PF00130">
    <property type="entry name" value="C1_1"/>
    <property type="match status" value="1"/>
</dbReference>
<dbReference type="SMART" id="SM00109">
    <property type="entry name" value="C1"/>
    <property type="match status" value="1"/>
</dbReference>
<dbReference type="GO" id="GO:0005096">
    <property type="term" value="F:GTPase activator activity"/>
    <property type="evidence" value="ECO:0007669"/>
    <property type="project" value="UniProtKB-KW"/>
</dbReference>
<evidence type="ECO:0000256" key="2">
    <source>
        <dbReference type="ARBA" id="ARBA00022723"/>
    </source>
</evidence>
<feature type="domain" description="Phorbol-ester/DAG-type" evidence="8">
    <location>
        <begin position="374"/>
        <end position="424"/>
    </location>
</feature>
<evidence type="ECO:0000256" key="4">
    <source>
        <dbReference type="PROSITE-ProRule" id="PRU00191"/>
    </source>
</evidence>
<evidence type="ECO:0000259" key="9">
    <source>
        <dbReference type="PROSITE" id="PS50105"/>
    </source>
</evidence>
<dbReference type="CDD" id="cd12923">
    <property type="entry name" value="iSH2_PI3K_IA_R"/>
    <property type="match status" value="1"/>
</dbReference>
<dbReference type="InterPro" id="IPR001660">
    <property type="entry name" value="SAM"/>
</dbReference>
<evidence type="ECO:0000256" key="3">
    <source>
        <dbReference type="ARBA" id="ARBA00022833"/>
    </source>
</evidence>
<dbReference type="CDD" id="cd00159">
    <property type="entry name" value="RhoGAP"/>
    <property type="match status" value="1"/>
</dbReference>
<dbReference type="SUPFAM" id="SSF57889">
    <property type="entry name" value="Cysteine-rich domain"/>
    <property type="match status" value="1"/>
</dbReference>
<keyword evidence="12" id="KW-1185">Reference proteome</keyword>
<dbReference type="Gene3D" id="3.30.60.20">
    <property type="match status" value="1"/>
</dbReference>
<dbReference type="PROSITE" id="PS50238">
    <property type="entry name" value="RHOGAP"/>
    <property type="match status" value="1"/>
</dbReference>
<protein>
    <recommendedName>
        <fullName evidence="13">Phosphatidylinositol 3-kinase regulatory subunit alpha</fullName>
    </recommendedName>
</protein>
<gene>
    <name evidence="11" type="ORF">GHT06_015005</name>
</gene>
<keyword evidence="4" id="KW-0727">SH2 domain</keyword>
<dbReference type="InterPro" id="IPR002219">
    <property type="entry name" value="PKC_DAG/PE"/>
</dbReference>
<dbReference type="InterPro" id="IPR032498">
    <property type="entry name" value="PI3K_P85_iSH2"/>
</dbReference>
<sequence>MSIAALSCSSQLGRFSHGAVGRAGTAGPSLATLTLALEMDDHCSNRGPSSSTTSSLFVSEITRYKLALLQQHGGAAVAAAGQHAFDARLADENNYLKSASGSGVQSLAVSSTTTTAAAAAAAVSSGASSGQSFENGVSSARPRSASLSLVSRHSSPSHHPTHSHPPTPPVESAPALLARVKIAAAAASLVAPPAPYSRLLCACLPTCCCDCSLLSSIAECQAVYHQACARYIGSNDTPAGCCPSVSSITTGSGGSNDAALNDVPSPTLPQTVPQDVAISQWTSTHVVEWMAALNLYRYAELFRSKDIKGVDLLSLDKDKLTNMGVKDEFHQKAILVCIDELCQRSASKESELLAASTANGSEADSNSHSALTPPHRMVESSFQSLERCDKCHKFLRGLLHQGLICHSCGLIAHRTCSATGLPACLQGLPERANRLHNRTVFGVALCRLSTGSDSTSVPSVVLRLVQEIEQRATTTPSLDLYRLYRTTTPSAEIISQLCLQLSTDSEGGGDLSMFEPHVLASGLKKLLRELPDPLIPSQWYDAIIEASRISRDDYCAAQLYRLVQQLPDLHRATLRYLLAHICRLCQWQHGRGRCEPPTLIIQVFAHIFLRPPWERIIQIVHNAEAHVRVLELLLLRCDWGEAMPEFAPAPTLPPRNHLRPTSQNAPADAVNATGVPSASEMDLRPLSEADWYWGNITREEVNDLMKDTPDGTFLVRDASSKAGEYTLTLRKGGSNKLIKICCSRQGRYGFSEPYRFSSVPELIHFYRSVSLSQYNPTLDVKLLYPVSRCQHAEEVEAGNGDVEKMRQRLEDVHNEYLNRSRLYDQYHDDYSRCSQEIQLKKQALDAFDEAVAMFEDQLHMHEKFQREAHRHEIHSLKENYELLKSRMNTLKQSRQDLQENLRVQAVLSRNLDREMNALKPELHQLCKTRDLLQMWLLRHGKNPEVQLSRMSNGEDGGLAVQPFSVSASSGVTQMPTGIENKAYDGTGDGPAPISVPIQQVAPPPAVQHQAVPCQVAGQAHPLHMHADSQYWLIPDCTRPDAERLLANKADGTFLIRRSAAGSAPFALSIAYRRVDKGVGHILIHRSERGFGFTEPYLLFPTLNDLVVYYAGHSLEEHNPQLTTTLAHPLRGAQPTEISHYSV</sequence>
<feature type="compositionally biased region" description="Low complexity" evidence="6">
    <location>
        <begin position="144"/>
        <end position="154"/>
    </location>
</feature>
<dbReference type="InterPro" id="IPR008936">
    <property type="entry name" value="Rho_GTPase_activation_prot"/>
</dbReference>
<dbReference type="InterPro" id="IPR013761">
    <property type="entry name" value="SAM/pointed_sf"/>
</dbReference>
<feature type="domain" description="SH2" evidence="7">
    <location>
        <begin position="1031"/>
        <end position="1129"/>
    </location>
</feature>
<dbReference type="CDD" id="cd20830">
    <property type="entry name" value="C1_PIK3R-like_rpt2"/>
    <property type="match status" value="1"/>
</dbReference>
<dbReference type="PROSITE" id="PS50081">
    <property type="entry name" value="ZF_DAG_PE_2"/>
    <property type="match status" value="1"/>
</dbReference>
<keyword evidence="3" id="KW-0862">Zinc</keyword>
<dbReference type="AlphaFoldDB" id="A0AAD5KQM4"/>
<dbReference type="InterPro" id="IPR035022">
    <property type="entry name" value="PI3kinase_P85_nSH2"/>
</dbReference>
<dbReference type="PROSITE" id="PS50105">
    <property type="entry name" value="SAM_DOMAIN"/>
    <property type="match status" value="1"/>
</dbReference>
<dbReference type="Pfam" id="PF00017">
    <property type="entry name" value="SH2"/>
    <property type="match status" value="2"/>
</dbReference>
<evidence type="ECO:0000256" key="1">
    <source>
        <dbReference type="ARBA" id="ARBA00022468"/>
    </source>
</evidence>
<dbReference type="Pfam" id="PF00620">
    <property type="entry name" value="RhoGAP"/>
    <property type="match status" value="1"/>
</dbReference>
<dbReference type="SMART" id="SM00454">
    <property type="entry name" value="SAM"/>
    <property type="match status" value="1"/>
</dbReference>
<organism evidence="11 12">
    <name type="scientific">Daphnia sinensis</name>
    <dbReference type="NCBI Taxonomy" id="1820382"/>
    <lineage>
        <taxon>Eukaryota</taxon>
        <taxon>Metazoa</taxon>
        <taxon>Ecdysozoa</taxon>
        <taxon>Arthropoda</taxon>
        <taxon>Crustacea</taxon>
        <taxon>Branchiopoda</taxon>
        <taxon>Diplostraca</taxon>
        <taxon>Cladocera</taxon>
        <taxon>Anomopoda</taxon>
        <taxon>Daphniidae</taxon>
        <taxon>Daphnia</taxon>
        <taxon>Daphnia similis group</taxon>
    </lineage>
</organism>
<reference evidence="11 12" key="1">
    <citation type="submission" date="2022-05" db="EMBL/GenBank/DDBJ databases">
        <title>A multi-omics perspective on studying reproductive biology in Daphnia sinensis.</title>
        <authorList>
            <person name="Jia J."/>
        </authorList>
    </citation>
    <scope>NUCLEOTIDE SEQUENCE [LARGE SCALE GENOMIC DNA]</scope>
    <source>
        <strain evidence="11 12">WSL</strain>
    </source>
</reference>
<evidence type="ECO:0008006" key="13">
    <source>
        <dbReference type="Google" id="ProtNLM"/>
    </source>
</evidence>
<dbReference type="SMART" id="SM00324">
    <property type="entry name" value="RhoGAP"/>
    <property type="match status" value="1"/>
</dbReference>
<dbReference type="EMBL" id="WJBH02000005">
    <property type="protein sequence ID" value="KAI9558252.1"/>
    <property type="molecule type" value="Genomic_DNA"/>
</dbReference>
<proteinExistence type="predicted"/>
<dbReference type="FunFam" id="1.10.287.1490:FF:000022">
    <property type="entry name" value="Phosphatidylinositol 3-kinase regulatory subunit beta"/>
    <property type="match status" value="1"/>
</dbReference>
<dbReference type="PROSITE" id="PS00479">
    <property type="entry name" value="ZF_DAG_PE_1"/>
    <property type="match status" value="1"/>
</dbReference>
<evidence type="ECO:0000259" key="8">
    <source>
        <dbReference type="PROSITE" id="PS50081"/>
    </source>
</evidence>
<feature type="coiled-coil region" evidence="5">
    <location>
        <begin position="866"/>
        <end position="900"/>
    </location>
</feature>
<dbReference type="InterPro" id="IPR046349">
    <property type="entry name" value="C1-like_sf"/>
</dbReference>
<dbReference type="SUPFAM" id="SSF47769">
    <property type="entry name" value="SAM/Pointed domain"/>
    <property type="match status" value="1"/>
</dbReference>
<dbReference type="CDD" id="cd09942">
    <property type="entry name" value="SH2_nSH2_p85_like"/>
    <property type="match status" value="1"/>
</dbReference>
<dbReference type="InterPro" id="IPR000198">
    <property type="entry name" value="RhoGAP_dom"/>
</dbReference>
<evidence type="ECO:0000256" key="6">
    <source>
        <dbReference type="SAM" id="MobiDB-lite"/>
    </source>
</evidence>
<feature type="domain" description="Rho-GAP" evidence="10">
    <location>
        <begin position="443"/>
        <end position="641"/>
    </location>
</feature>
<evidence type="ECO:0000313" key="12">
    <source>
        <dbReference type="Proteomes" id="UP000820818"/>
    </source>
</evidence>
<dbReference type="InterPro" id="IPR036860">
    <property type="entry name" value="SH2_dom_sf"/>
</dbReference>
<dbReference type="Gene3D" id="3.30.505.10">
    <property type="entry name" value="SH2 domain"/>
    <property type="match status" value="2"/>
</dbReference>
<feature type="domain" description="SH2" evidence="7">
    <location>
        <begin position="691"/>
        <end position="786"/>
    </location>
</feature>
<dbReference type="GO" id="GO:0007165">
    <property type="term" value="P:signal transduction"/>
    <property type="evidence" value="ECO:0007669"/>
    <property type="project" value="InterPro"/>
</dbReference>
<keyword evidence="2" id="KW-0479">Metal-binding</keyword>
<dbReference type="Pfam" id="PF16454">
    <property type="entry name" value="PI3K_P85_iSH2"/>
    <property type="match status" value="1"/>
</dbReference>
<evidence type="ECO:0000259" key="10">
    <source>
        <dbReference type="PROSITE" id="PS50238"/>
    </source>
</evidence>
<dbReference type="PRINTS" id="PR00678">
    <property type="entry name" value="PI3KINASEP85"/>
</dbReference>
<evidence type="ECO:0000256" key="5">
    <source>
        <dbReference type="SAM" id="Coils"/>
    </source>
</evidence>
<dbReference type="Proteomes" id="UP000820818">
    <property type="component" value="Linkage Group LG5"/>
</dbReference>
<dbReference type="PROSITE" id="PS50001">
    <property type="entry name" value="SH2"/>
    <property type="match status" value="2"/>
</dbReference>